<keyword evidence="2" id="KW-1185">Reference proteome</keyword>
<organism evidence="1 2">
    <name type="scientific">Hibiscus sabdariffa</name>
    <name type="common">roselle</name>
    <dbReference type="NCBI Taxonomy" id="183260"/>
    <lineage>
        <taxon>Eukaryota</taxon>
        <taxon>Viridiplantae</taxon>
        <taxon>Streptophyta</taxon>
        <taxon>Embryophyta</taxon>
        <taxon>Tracheophyta</taxon>
        <taxon>Spermatophyta</taxon>
        <taxon>Magnoliopsida</taxon>
        <taxon>eudicotyledons</taxon>
        <taxon>Gunneridae</taxon>
        <taxon>Pentapetalae</taxon>
        <taxon>rosids</taxon>
        <taxon>malvids</taxon>
        <taxon>Malvales</taxon>
        <taxon>Malvaceae</taxon>
        <taxon>Malvoideae</taxon>
        <taxon>Hibiscus</taxon>
    </lineage>
</organism>
<accession>A0ABR2RDP2</accession>
<evidence type="ECO:0000313" key="2">
    <source>
        <dbReference type="Proteomes" id="UP001396334"/>
    </source>
</evidence>
<sequence>MTCVLSVEKWHWNWTFLLSWIQGDRITSGRMILKLGVRFKEVPVPDNLVSVLQARDLALEVAEYRY</sequence>
<dbReference type="Proteomes" id="UP001396334">
    <property type="component" value="Unassembled WGS sequence"/>
</dbReference>
<gene>
    <name evidence="1" type="ORF">V6N11_043925</name>
</gene>
<evidence type="ECO:0000313" key="1">
    <source>
        <dbReference type="EMBL" id="KAK9011068.1"/>
    </source>
</evidence>
<name>A0ABR2RDP2_9ROSI</name>
<reference evidence="1 2" key="1">
    <citation type="journal article" date="2024" name="G3 (Bethesda)">
        <title>Genome assembly of Hibiscus sabdariffa L. provides insights into metabolisms of medicinal natural products.</title>
        <authorList>
            <person name="Kim T."/>
        </authorList>
    </citation>
    <scope>NUCLEOTIDE SEQUENCE [LARGE SCALE GENOMIC DNA]</scope>
    <source>
        <strain evidence="1">TK-2024</strain>
        <tissue evidence="1">Old leaves</tissue>
    </source>
</reference>
<proteinExistence type="predicted"/>
<dbReference type="EMBL" id="JBBPBN010000023">
    <property type="protein sequence ID" value="KAK9011068.1"/>
    <property type="molecule type" value="Genomic_DNA"/>
</dbReference>
<protein>
    <submittedName>
        <fullName evidence="1">Uncharacterized protein</fullName>
    </submittedName>
</protein>
<comment type="caution">
    <text evidence="1">The sequence shown here is derived from an EMBL/GenBank/DDBJ whole genome shotgun (WGS) entry which is preliminary data.</text>
</comment>